<sequence length="258" mass="28070">MKRFPITMLGLALLLASALPAYAHEFLVVPQYWNTYTAGQELPISLGASHVFMKSEELEDAASVQASYLGKQVPLKADEAFKSYTGVVTLKGGGAAVIRGHRLGEIWSKTPKGILKGDRASLPGVIWSRKYEKFSKTLLAVDGKTDGWNTVVGDELEIVPLNNPLALKPGDILKVRILHKGKPVSPEAVTATYDGFTDLPNTYACFTEPYGEGEAALPISAPGLWMVRVQYAVDEKDGNYEQHVMRATLVFPVRGAAH</sequence>
<dbReference type="Pfam" id="PF10670">
    <property type="entry name" value="DUF4198"/>
    <property type="match status" value="1"/>
</dbReference>
<protein>
    <submittedName>
        <fullName evidence="2">Nickel transporter</fullName>
    </submittedName>
</protein>
<keyword evidence="3" id="KW-1185">Reference proteome</keyword>
<reference evidence="2 3" key="1">
    <citation type="submission" date="2020-05" db="EMBL/GenBank/DDBJ databases">
        <title>Draft genome sequence of Desulfovibrio sp. strain HN2T.</title>
        <authorList>
            <person name="Ueno A."/>
            <person name="Tamazawa S."/>
            <person name="Tamamura S."/>
            <person name="Murakami T."/>
            <person name="Kiyama T."/>
            <person name="Inomata H."/>
            <person name="Amano Y."/>
            <person name="Miyakawa K."/>
            <person name="Tamaki H."/>
            <person name="Naganuma T."/>
            <person name="Kaneko K."/>
        </authorList>
    </citation>
    <scope>NUCLEOTIDE SEQUENCE [LARGE SCALE GENOMIC DNA]</scope>
    <source>
        <strain evidence="2 3">HN2</strain>
    </source>
</reference>
<comment type="caution">
    <text evidence="2">The sequence shown here is derived from an EMBL/GenBank/DDBJ whole genome shotgun (WGS) entry which is preliminary data.</text>
</comment>
<evidence type="ECO:0000256" key="1">
    <source>
        <dbReference type="SAM" id="SignalP"/>
    </source>
</evidence>
<dbReference type="RefSeq" id="WP_174406319.1">
    <property type="nucleotide sequence ID" value="NZ_BLVO01000016.1"/>
</dbReference>
<dbReference type="EMBL" id="BLVO01000016">
    <property type="protein sequence ID" value="GFM34647.1"/>
    <property type="molecule type" value="Genomic_DNA"/>
</dbReference>
<evidence type="ECO:0000313" key="3">
    <source>
        <dbReference type="Proteomes" id="UP000503840"/>
    </source>
</evidence>
<gene>
    <name evidence="2" type="ORF">DSM101010T_30120</name>
</gene>
<feature type="chain" id="PRO_5029651642" evidence="1">
    <location>
        <begin position="24"/>
        <end position="258"/>
    </location>
</feature>
<dbReference type="Proteomes" id="UP000503840">
    <property type="component" value="Unassembled WGS sequence"/>
</dbReference>
<dbReference type="InterPro" id="IPR019613">
    <property type="entry name" value="DUF4198"/>
</dbReference>
<proteinExistence type="predicted"/>
<name>A0A7J0BLP2_9BACT</name>
<keyword evidence="1" id="KW-0732">Signal</keyword>
<accession>A0A7J0BLP2</accession>
<evidence type="ECO:0000313" key="2">
    <source>
        <dbReference type="EMBL" id="GFM34647.1"/>
    </source>
</evidence>
<organism evidence="2 3">
    <name type="scientific">Desulfovibrio subterraneus</name>
    <dbReference type="NCBI Taxonomy" id="2718620"/>
    <lineage>
        <taxon>Bacteria</taxon>
        <taxon>Pseudomonadati</taxon>
        <taxon>Thermodesulfobacteriota</taxon>
        <taxon>Desulfovibrionia</taxon>
        <taxon>Desulfovibrionales</taxon>
        <taxon>Desulfovibrionaceae</taxon>
        <taxon>Desulfovibrio</taxon>
    </lineage>
</organism>
<dbReference type="AlphaFoldDB" id="A0A7J0BLP2"/>
<feature type="signal peptide" evidence="1">
    <location>
        <begin position="1"/>
        <end position="23"/>
    </location>
</feature>